<evidence type="ECO:0000256" key="1">
    <source>
        <dbReference type="SAM" id="SignalP"/>
    </source>
</evidence>
<organism evidence="2 3">
    <name type="scientific">Flavobacterium buctense</name>
    <dbReference type="NCBI Taxonomy" id="1648146"/>
    <lineage>
        <taxon>Bacteria</taxon>
        <taxon>Pseudomonadati</taxon>
        <taxon>Bacteroidota</taxon>
        <taxon>Flavobacteriia</taxon>
        <taxon>Flavobacteriales</taxon>
        <taxon>Flavobacteriaceae</taxon>
        <taxon>Flavobacterium</taxon>
    </lineage>
</organism>
<feature type="chain" id="PRO_5046748893" description="Gliding motility lipoprotein GldH" evidence="1">
    <location>
        <begin position="21"/>
        <end position="154"/>
    </location>
</feature>
<protein>
    <recommendedName>
        <fullName evidence="4">Gliding motility lipoprotein GldH</fullName>
    </recommendedName>
</protein>
<dbReference type="PROSITE" id="PS51257">
    <property type="entry name" value="PROKAR_LIPOPROTEIN"/>
    <property type="match status" value="1"/>
</dbReference>
<dbReference type="Pfam" id="PF14109">
    <property type="entry name" value="GldH_lipo"/>
    <property type="match status" value="1"/>
</dbReference>
<reference evidence="2 3" key="1">
    <citation type="submission" date="2024-04" db="EMBL/GenBank/DDBJ databases">
        <title>draft genome sequnece of Flavobacterium buctense JCM 30750.</title>
        <authorList>
            <person name="Kim D.-U."/>
        </authorList>
    </citation>
    <scope>NUCLEOTIDE SEQUENCE [LARGE SCALE GENOMIC DNA]</scope>
    <source>
        <strain evidence="2 3">JCM 30750</strain>
    </source>
</reference>
<evidence type="ECO:0000313" key="2">
    <source>
        <dbReference type="EMBL" id="MEK8179199.1"/>
    </source>
</evidence>
<dbReference type="EMBL" id="JBBPCB010000001">
    <property type="protein sequence ID" value="MEK8179199.1"/>
    <property type="molecule type" value="Genomic_DNA"/>
</dbReference>
<accession>A0ABU9DXS7</accession>
<name>A0ABU9DXS7_9FLAO</name>
<feature type="signal peptide" evidence="1">
    <location>
        <begin position="1"/>
        <end position="20"/>
    </location>
</feature>
<gene>
    <name evidence="2" type="ORF">WMW71_02490</name>
</gene>
<keyword evidence="1" id="KW-0732">Signal</keyword>
<evidence type="ECO:0000313" key="3">
    <source>
        <dbReference type="Proteomes" id="UP001491349"/>
    </source>
</evidence>
<dbReference type="InterPro" id="IPR020018">
    <property type="entry name" value="Motility-assoc_lipoprot_GldH"/>
</dbReference>
<sequence length="154" mass="17752">MKLKITFLFLLLMLLISCNSKNIFSETKEGFTANQWQKKEAQQFTFTVNEDNKNYNFSVTISHVYNYQFESVPIEIGITNPRGETEILLFDLLIKDAKGKDKGDCLGDLCDLKQTFKKNVKLSKGNYTVQVSHRFNYDYLPNITSVGLEVDKTE</sequence>
<keyword evidence="3" id="KW-1185">Reference proteome</keyword>
<proteinExistence type="predicted"/>
<comment type="caution">
    <text evidence="2">The sequence shown here is derived from an EMBL/GenBank/DDBJ whole genome shotgun (WGS) entry which is preliminary data.</text>
</comment>
<dbReference type="RefSeq" id="WP_187659328.1">
    <property type="nucleotide sequence ID" value="NZ_JACTAB010000001.1"/>
</dbReference>
<dbReference type="Proteomes" id="UP001491349">
    <property type="component" value="Unassembled WGS sequence"/>
</dbReference>
<evidence type="ECO:0008006" key="4">
    <source>
        <dbReference type="Google" id="ProtNLM"/>
    </source>
</evidence>